<dbReference type="RefSeq" id="WP_200269784.1">
    <property type="nucleotide sequence ID" value="NZ_JAENIJ010000011.1"/>
</dbReference>
<dbReference type="Proteomes" id="UP000603141">
    <property type="component" value="Unassembled WGS sequence"/>
</dbReference>
<dbReference type="EMBL" id="JAENIJ010000011">
    <property type="protein sequence ID" value="MBK1882542.1"/>
    <property type="molecule type" value="Genomic_DNA"/>
</dbReference>
<reference evidence="1" key="1">
    <citation type="submission" date="2021-01" db="EMBL/GenBank/DDBJ databases">
        <title>Modified the classification status of verrucomicrobia.</title>
        <authorList>
            <person name="Feng X."/>
        </authorList>
    </citation>
    <scope>NUCLEOTIDE SEQUENCE</scope>
    <source>
        <strain evidence="1">KCTC 22041</strain>
    </source>
</reference>
<keyword evidence="2" id="KW-1185">Reference proteome</keyword>
<proteinExistence type="predicted"/>
<evidence type="ECO:0000313" key="1">
    <source>
        <dbReference type="EMBL" id="MBK1882542.1"/>
    </source>
</evidence>
<name>A0A934S5B8_9BACT</name>
<organism evidence="1 2">
    <name type="scientific">Luteolibacter pohnpeiensis</name>
    <dbReference type="NCBI Taxonomy" id="454153"/>
    <lineage>
        <taxon>Bacteria</taxon>
        <taxon>Pseudomonadati</taxon>
        <taxon>Verrucomicrobiota</taxon>
        <taxon>Verrucomicrobiia</taxon>
        <taxon>Verrucomicrobiales</taxon>
        <taxon>Verrucomicrobiaceae</taxon>
        <taxon>Luteolibacter</taxon>
    </lineage>
</organism>
<accession>A0A934S5B8</accession>
<evidence type="ECO:0000313" key="2">
    <source>
        <dbReference type="Proteomes" id="UP000603141"/>
    </source>
</evidence>
<dbReference type="AlphaFoldDB" id="A0A934S5B8"/>
<sequence>MKIAFVVFFIVSGAILCGIQHARHARFCHELDKYRKHDKLRSREVRIERKNPKNPKNLVNPIDAAERIGIIMEFVKRRQLESGPRSNDDQRALAELNQASQNADMDTEEVLELIPSLNVNQMKELLQLLIHDSSLDEEMRGNLVSNFMEWYSREHPIDAVNIVAEIPDLPEREKIAGHVFHDWFLTNPIALKKWYEQQSRIENPICGNPRIFKVYAEVLALTDPEKLFNNDNLDKWTQSYSSFELSNHYFDTFGRQVANDLRNETEHLAFWNALTNAQSRVSNQHSAYLDMIRKDYLSAVANSIPSWTFDDGRSLMESGLTQDEQTAIVANLIQCPQILETERWATWLTSLPLTPGMAHPLEQFVVRWSPTDPYVASEWLDTVQDSDLRTALIKQFVFSAAHLAPDEAISKIATLPDGETRAALEERMNYLLRK</sequence>
<protein>
    <submittedName>
        <fullName evidence="1">Uncharacterized protein</fullName>
    </submittedName>
</protein>
<comment type="caution">
    <text evidence="1">The sequence shown here is derived from an EMBL/GenBank/DDBJ whole genome shotgun (WGS) entry which is preliminary data.</text>
</comment>
<gene>
    <name evidence="1" type="ORF">JIN85_08950</name>
</gene>